<sequence>MQDCNRPSHNILFRSFLNIMKREDVIDPKRKKEEAEETFLTRKDITLSQNLPSGGNELLFWDVINMLDKERREILAKLNFMNIGIDPKDTDIE</sequence>
<accession>A0A5J4WP11</accession>
<reference evidence="1 2" key="1">
    <citation type="submission" date="2019-03" db="EMBL/GenBank/DDBJ databases">
        <title>Single cell metagenomics reveals metabolic interactions within the superorganism composed of flagellate Streblomastix strix and complex community of Bacteroidetes bacteria on its surface.</title>
        <authorList>
            <person name="Treitli S.C."/>
            <person name="Kolisko M."/>
            <person name="Husnik F."/>
            <person name="Keeling P."/>
            <person name="Hampl V."/>
        </authorList>
    </citation>
    <scope>NUCLEOTIDE SEQUENCE [LARGE SCALE GENOMIC DNA]</scope>
    <source>
        <strain evidence="1">ST1C</strain>
    </source>
</reference>
<proteinExistence type="predicted"/>
<evidence type="ECO:0000313" key="1">
    <source>
        <dbReference type="EMBL" id="KAA6396165.1"/>
    </source>
</evidence>
<gene>
    <name evidence="1" type="ORF">EZS28_008303</name>
</gene>
<protein>
    <submittedName>
        <fullName evidence="1">Uncharacterized protein</fullName>
    </submittedName>
</protein>
<organism evidence="1 2">
    <name type="scientific">Streblomastix strix</name>
    <dbReference type="NCBI Taxonomy" id="222440"/>
    <lineage>
        <taxon>Eukaryota</taxon>
        <taxon>Metamonada</taxon>
        <taxon>Preaxostyla</taxon>
        <taxon>Oxymonadida</taxon>
        <taxon>Streblomastigidae</taxon>
        <taxon>Streblomastix</taxon>
    </lineage>
</organism>
<dbReference type="Proteomes" id="UP000324800">
    <property type="component" value="Unassembled WGS sequence"/>
</dbReference>
<comment type="caution">
    <text evidence="1">The sequence shown here is derived from an EMBL/GenBank/DDBJ whole genome shotgun (WGS) entry which is preliminary data.</text>
</comment>
<dbReference type="EMBL" id="SNRW01001497">
    <property type="protein sequence ID" value="KAA6396165.1"/>
    <property type="molecule type" value="Genomic_DNA"/>
</dbReference>
<evidence type="ECO:0000313" key="2">
    <source>
        <dbReference type="Proteomes" id="UP000324800"/>
    </source>
</evidence>
<dbReference type="AlphaFoldDB" id="A0A5J4WP11"/>
<name>A0A5J4WP11_9EUKA</name>